<evidence type="ECO:0000256" key="5">
    <source>
        <dbReference type="ARBA" id="ARBA00022989"/>
    </source>
</evidence>
<keyword evidence="3" id="KW-1003">Cell membrane</keyword>
<sequence length="425" mass="41549">MGARPGLAGLVIDLGPLREGRGFRIVFAVRLISLFGGGFRLVALPLQVYAMTGSSVLVASVTVVNGLASFGGTLVGGVLADRLDRRRLVVVSLAVETLVVALFAVNTYLPGGPELGVVYVCATVNGVIGTMGLIAQQTLVPALVAPGRLAAAGALLALTAQLGAVTAPALGGALVSLGGVGAGYLVTCGITAAATAAAWFVPPVATDPGAGPASAPRALAEGLAFVARHPVVRPLLLLGFVQVLFTMPAVLIPEFTDRVLQADAAVAGLLYTAPAAGALLASLASGWTGRVRRGGAVVPAAVALGGICTAAAGLGRAAALALAALALLGCCQAVEEILRYALIQSHTPDALRGRVTSAWLAQATVGGSLGATLMGALAAALGTAAALVAAGTAGALAAAAVALTAPGLRRAGEAAPGLPATDPDC</sequence>
<keyword evidence="2" id="KW-0813">Transport</keyword>
<accession>A0A9X3SHB6</accession>
<evidence type="ECO:0000256" key="3">
    <source>
        <dbReference type="ARBA" id="ARBA00022475"/>
    </source>
</evidence>
<dbReference type="InterPro" id="IPR020846">
    <property type="entry name" value="MFS_dom"/>
</dbReference>
<keyword evidence="10" id="KW-1185">Reference proteome</keyword>
<reference evidence="9" key="1">
    <citation type="submission" date="2021-10" db="EMBL/GenBank/DDBJ databases">
        <title>Streptomonospora sp. nov., isolated from mangrove soil.</title>
        <authorList>
            <person name="Chen X."/>
            <person name="Ge X."/>
            <person name="Liu W."/>
        </authorList>
    </citation>
    <scope>NUCLEOTIDE SEQUENCE</scope>
    <source>
        <strain evidence="9">S1-112</strain>
    </source>
</reference>
<feature type="domain" description="Major facilitator superfamily (MFS) profile" evidence="8">
    <location>
        <begin position="8"/>
        <end position="409"/>
    </location>
</feature>
<dbReference type="GO" id="GO:0005886">
    <property type="term" value="C:plasma membrane"/>
    <property type="evidence" value="ECO:0007669"/>
    <property type="project" value="UniProtKB-SubCell"/>
</dbReference>
<dbReference type="GO" id="GO:0022857">
    <property type="term" value="F:transmembrane transporter activity"/>
    <property type="evidence" value="ECO:0007669"/>
    <property type="project" value="InterPro"/>
</dbReference>
<dbReference type="PROSITE" id="PS50850">
    <property type="entry name" value="MFS"/>
    <property type="match status" value="1"/>
</dbReference>
<name>A0A9X3SHB6_9ACTN</name>
<proteinExistence type="predicted"/>
<dbReference type="CDD" id="cd06173">
    <property type="entry name" value="MFS_MefA_like"/>
    <property type="match status" value="1"/>
</dbReference>
<evidence type="ECO:0000256" key="2">
    <source>
        <dbReference type="ARBA" id="ARBA00022448"/>
    </source>
</evidence>
<evidence type="ECO:0000313" key="10">
    <source>
        <dbReference type="Proteomes" id="UP001140076"/>
    </source>
</evidence>
<dbReference type="Gene3D" id="1.20.1250.20">
    <property type="entry name" value="MFS general substrate transporter like domains"/>
    <property type="match status" value="1"/>
</dbReference>
<evidence type="ECO:0000256" key="4">
    <source>
        <dbReference type="ARBA" id="ARBA00022692"/>
    </source>
</evidence>
<evidence type="ECO:0000256" key="7">
    <source>
        <dbReference type="SAM" id="Phobius"/>
    </source>
</evidence>
<feature type="transmembrane region" description="Helical" evidence="7">
    <location>
        <begin position="264"/>
        <end position="284"/>
    </location>
</feature>
<feature type="transmembrane region" description="Helical" evidence="7">
    <location>
        <begin position="56"/>
        <end position="76"/>
    </location>
</feature>
<dbReference type="EMBL" id="JAJAQC010000078">
    <property type="protein sequence ID" value="MDA0567792.1"/>
    <property type="molecule type" value="Genomic_DNA"/>
</dbReference>
<feature type="transmembrane region" description="Helical" evidence="7">
    <location>
        <begin position="320"/>
        <end position="338"/>
    </location>
</feature>
<feature type="transmembrane region" description="Helical" evidence="7">
    <location>
        <begin position="88"/>
        <end position="109"/>
    </location>
</feature>
<evidence type="ECO:0000313" key="9">
    <source>
        <dbReference type="EMBL" id="MDA0567792.1"/>
    </source>
</evidence>
<feature type="transmembrane region" description="Helical" evidence="7">
    <location>
        <begin position="182"/>
        <end position="201"/>
    </location>
</feature>
<keyword evidence="6 7" id="KW-0472">Membrane</keyword>
<feature type="transmembrane region" description="Helical" evidence="7">
    <location>
        <begin position="296"/>
        <end position="314"/>
    </location>
</feature>
<comment type="caution">
    <text evidence="9">The sequence shown here is derived from an EMBL/GenBank/DDBJ whole genome shotgun (WGS) entry which is preliminary data.</text>
</comment>
<feature type="transmembrane region" description="Helical" evidence="7">
    <location>
        <begin position="384"/>
        <end position="403"/>
    </location>
</feature>
<dbReference type="RefSeq" id="WP_270075030.1">
    <property type="nucleotide sequence ID" value="NZ_JAJAQC010000078.1"/>
</dbReference>
<dbReference type="NCBIfam" id="NF007792">
    <property type="entry name" value="PRK10489.1"/>
    <property type="match status" value="1"/>
</dbReference>
<comment type="subcellular location">
    <subcellularLocation>
        <location evidence="1">Cell inner membrane</location>
        <topology evidence="1">Multi-pass membrane protein</topology>
    </subcellularLocation>
</comment>
<keyword evidence="4 7" id="KW-0812">Transmembrane</keyword>
<evidence type="ECO:0000259" key="8">
    <source>
        <dbReference type="PROSITE" id="PS50850"/>
    </source>
</evidence>
<keyword evidence="5 7" id="KW-1133">Transmembrane helix</keyword>
<feature type="transmembrane region" description="Helical" evidence="7">
    <location>
        <begin position="147"/>
        <end position="170"/>
    </location>
</feature>
<feature type="transmembrane region" description="Helical" evidence="7">
    <location>
        <begin position="359"/>
        <end position="378"/>
    </location>
</feature>
<evidence type="ECO:0000256" key="6">
    <source>
        <dbReference type="ARBA" id="ARBA00023136"/>
    </source>
</evidence>
<dbReference type="InterPro" id="IPR036259">
    <property type="entry name" value="MFS_trans_sf"/>
</dbReference>
<organism evidence="9 10">
    <name type="scientific">Streptomonospora mangrovi</name>
    <dbReference type="NCBI Taxonomy" id="2883123"/>
    <lineage>
        <taxon>Bacteria</taxon>
        <taxon>Bacillati</taxon>
        <taxon>Actinomycetota</taxon>
        <taxon>Actinomycetes</taxon>
        <taxon>Streptosporangiales</taxon>
        <taxon>Nocardiopsidaceae</taxon>
        <taxon>Streptomonospora</taxon>
    </lineage>
</organism>
<feature type="transmembrane region" description="Helical" evidence="7">
    <location>
        <begin position="235"/>
        <end position="252"/>
    </location>
</feature>
<feature type="transmembrane region" description="Helical" evidence="7">
    <location>
        <begin position="27"/>
        <end position="50"/>
    </location>
</feature>
<dbReference type="InterPro" id="IPR010290">
    <property type="entry name" value="TM_effector"/>
</dbReference>
<dbReference type="SUPFAM" id="SSF103473">
    <property type="entry name" value="MFS general substrate transporter"/>
    <property type="match status" value="1"/>
</dbReference>
<dbReference type="PANTHER" id="PTHR23513">
    <property type="entry name" value="INTEGRAL MEMBRANE EFFLUX PROTEIN-RELATED"/>
    <property type="match status" value="1"/>
</dbReference>
<feature type="transmembrane region" description="Helical" evidence="7">
    <location>
        <begin position="115"/>
        <end position="135"/>
    </location>
</feature>
<dbReference type="PANTHER" id="PTHR23513:SF9">
    <property type="entry name" value="ENTEROBACTIN EXPORTER ENTS"/>
    <property type="match status" value="1"/>
</dbReference>
<protein>
    <submittedName>
        <fullName evidence="9">Enterobactin transporter EntS</fullName>
    </submittedName>
</protein>
<dbReference type="Proteomes" id="UP001140076">
    <property type="component" value="Unassembled WGS sequence"/>
</dbReference>
<evidence type="ECO:0000256" key="1">
    <source>
        <dbReference type="ARBA" id="ARBA00004429"/>
    </source>
</evidence>
<gene>
    <name evidence="9" type="primary">entS</name>
    <name evidence="9" type="ORF">LG943_26225</name>
</gene>
<dbReference type="Pfam" id="PF05977">
    <property type="entry name" value="MFS_3"/>
    <property type="match status" value="1"/>
</dbReference>
<dbReference type="AlphaFoldDB" id="A0A9X3SHB6"/>